<reference evidence="1" key="1">
    <citation type="submission" date="2019-08" db="EMBL/GenBank/DDBJ databases">
        <authorList>
            <person name="Kucharzyk K."/>
            <person name="Murdoch R.W."/>
            <person name="Higgins S."/>
            <person name="Loffler F."/>
        </authorList>
    </citation>
    <scope>NUCLEOTIDE SEQUENCE</scope>
</reference>
<organism evidence="1">
    <name type="scientific">bioreactor metagenome</name>
    <dbReference type="NCBI Taxonomy" id="1076179"/>
    <lineage>
        <taxon>unclassified sequences</taxon>
        <taxon>metagenomes</taxon>
        <taxon>ecological metagenomes</taxon>
    </lineage>
</organism>
<accession>A0A645EK59</accession>
<proteinExistence type="predicted"/>
<evidence type="ECO:0000313" key="1">
    <source>
        <dbReference type="EMBL" id="MPN00943.1"/>
    </source>
</evidence>
<comment type="caution">
    <text evidence="1">The sequence shown here is derived from an EMBL/GenBank/DDBJ whole genome shotgun (WGS) entry which is preliminary data.</text>
</comment>
<gene>
    <name evidence="1" type="ORF">SDC9_148141</name>
</gene>
<dbReference type="EMBL" id="VSSQ01046972">
    <property type="protein sequence ID" value="MPN00943.1"/>
    <property type="molecule type" value="Genomic_DNA"/>
</dbReference>
<dbReference type="AlphaFoldDB" id="A0A645EK59"/>
<protein>
    <submittedName>
        <fullName evidence="1">Uncharacterized protein</fullName>
    </submittedName>
</protein>
<name>A0A645EK59_9ZZZZ</name>
<sequence>MEQAENTKKVRYHPNLLLRIIPGYAAVATVPRPLLLLPEKNPGCPVKILDAKGKPLTKSAGPCKMTFVDVLSGILIAAGIGGLTQEAL</sequence>